<feature type="domain" description="Transposase IS116/IS110/IS902 C-terminal" evidence="2">
    <location>
        <begin position="249"/>
        <end position="326"/>
    </location>
</feature>
<reference evidence="3 5" key="1">
    <citation type="submission" date="2016-10" db="EMBL/GenBank/DDBJ databases">
        <title>Draft genome sequences of four alkaliphilic bacteria belonging to the Anaerobacillus genus.</title>
        <authorList>
            <person name="Bassil N.M."/>
            <person name="Lloyd J.R."/>
        </authorList>
    </citation>
    <scope>NUCLEOTIDE SEQUENCE [LARGE SCALE GENOMIC DNA]</scope>
    <source>
        <strain evidence="3 5">NB2006</strain>
    </source>
</reference>
<reference evidence="4 5" key="2">
    <citation type="journal article" date="2017" name="Genome Announc.">
        <title>Draft Genome Sequences of Four Alkaliphilic Bacteria Belonging to the Anaerobacillus Genus.</title>
        <authorList>
            <person name="Bassil N.M."/>
            <person name="Lloyd J.R."/>
        </authorList>
    </citation>
    <scope>NUCLEOTIDE SEQUENCE [LARGE SCALE GENOMIC DNA]</scope>
    <source>
        <strain evidence="4 5">NB2006</strain>
    </source>
</reference>
<dbReference type="InterPro" id="IPR003346">
    <property type="entry name" value="Transposase_20"/>
</dbReference>
<evidence type="ECO:0000259" key="2">
    <source>
        <dbReference type="Pfam" id="PF02371"/>
    </source>
</evidence>
<proteinExistence type="predicted"/>
<accession>A0A1S2KZU1</accession>
<feature type="domain" description="Transposase IS110-like N-terminal" evidence="1">
    <location>
        <begin position="9"/>
        <end position="152"/>
    </location>
</feature>
<dbReference type="InterPro" id="IPR002525">
    <property type="entry name" value="Transp_IS110-like_N"/>
</dbReference>
<reference evidence="4" key="4">
    <citation type="submission" date="2020-10" db="EMBL/GenBank/DDBJ databases">
        <authorList>
            <person name="Bassil N.M."/>
            <person name="Lloyd J.R."/>
        </authorList>
    </citation>
    <scope>NUCLEOTIDE SEQUENCE</scope>
    <source>
        <strain evidence="4">NB2006</strain>
    </source>
</reference>
<dbReference type="Pfam" id="PF01548">
    <property type="entry name" value="DEDD_Tnp_IS110"/>
    <property type="match status" value="1"/>
</dbReference>
<dbReference type="AlphaFoldDB" id="A0A1S2KZU1"/>
<evidence type="ECO:0000259" key="1">
    <source>
        <dbReference type="Pfam" id="PF01548"/>
    </source>
</evidence>
<protein>
    <submittedName>
        <fullName evidence="3">IS110 family transposase</fullName>
    </submittedName>
</protein>
<dbReference type="Proteomes" id="UP000180175">
    <property type="component" value="Chromosome"/>
</dbReference>
<gene>
    <name evidence="4" type="ORF">AWH56_005530</name>
    <name evidence="3" type="ORF">AWH56_21920</name>
</gene>
<evidence type="ECO:0000313" key="5">
    <source>
        <dbReference type="Proteomes" id="UP000180175"/>
    </source>
</evidence>
<evidence type="ECO:0000313" key="4">
    <source>
        <dbReference type="EMBL" id="QOY37103.1"/>
    </source>
</evidence>
<dbReference type="OrthoDB" id="9815354at2"/>
<dbReference type="RefSeq" id="WP_071319058.1">
    <property type="nucleotide sequence ID" value="NZ_CP063356.2"/>
</dbReference>
<keyword evidence="5" id="KW-1185">Reference proteome</keyword>
<name>A0A1S2KZU1_9BACI</name>
<reference evidence="4 5" key="3">
    <citation type="journal article" date="2019" name="Int. J. Syst. Evol. Microbiol.">
        <title>Anaerobacillus isosaccharinicus sp. nov., an alkaliphilic bacterium which degrades isosaccharinic acid.</title>
        <authorList>
            <person name="Bassil N.M."/>
            <person name="Lloyd J.R."/>
        </authorList>
    </citation>
    <scope>NUCLEOTIDE SEQUENCE [LARGE SCALE GENOMIC DNA]</scope>
    <source>
        <strain evidence="4 5">NB2006</strain>
    </source>
</reference>
<evidence type="ECO:0000313" key="3">
    <source>
        <dbReference type="EMBL" id="OIJ05646.1"/>
    </source>
</evidence>
<dbReference type="EMBL" id="LQXD01000189">
    <property type="protein sequence ID" value="OIJ05646.1"/>
    <property type="molecule type" value="Genomic_DNA"/>
</dbReference>
<dbReference type="NCBIfam" id="NF033542">
    <property type="entry name" value="transpos_IS110"/>
    <property type="match status" value="1"/>
</dbReference>
<dbReference type="InterPro" id="IPR047650">
    <property type="entry name" value="Transpos_IS110"/>
</dbReference>
<dbReference type="PANTHER" id="PTHR33055">
    <property type="entry name" value="TRANSPOSASE FOR INSERTION SEQUENCE ELEMENT IS1111A"/>
    <property type="match status" value="1"/>
</dbReference>
<dbReference type="GO" id="GO:0006313">
    <property type="term" value="P:DNA transposition"/>
    <property type="evidence" value="ECO:0007669"/>
    <property type="project" value="InterPro"/>
</dbReference>
<dbReference type="PANTHER" id="PTHR33055:SF15">
    <property type="entry name" value="TRANSPOSASE-RELATED"/>
    <property type="match status" value="1"/>
</dbReference>
<organism evidence="3 5">
    <name type="scientific">Anaerobacillus isosaccharinicus</name>
    <dbReference type="NCBI Taxonomy" id="1532552"/>
    <lineage>
        <taxon>Bacteria</taxon>
        <taxon>Bacillati</taxon>
        <taxon>Bacillota</taxon>
        <taxon>Bacilli</taxon>
        <taxon>Bacillales</taxon>
        <taxon>Bacillaceae</taxon>
        <taxon>Anaerobacillus</taxon>
    </lineage>
</organism>
<sequence>MEIIHERVCGLDVHKKTITACILATKTKEIRTFGTMTEDLFQLIDWIKASNCTIVAMESTGVYWKPIYNLLEVEEIETLVVNAQHIKNVPGRKSDVRDAQWIAQLLRHGLVRGSYIPNRDQRELRELVRYRRSLVEEITRESNRVQKVLEGANIKLGSVASDVLGVSGRRMLKAIVDGETDPTKLADLSLKKLRNKIPELQKALKGLLGPHQRFLLRKQLDHIEYLEFQVTQLDTEVANRFHSFEEDLELLASIPGVGRRTAEHVLAEIGTDMTRFKDAKHLVSWAGLAPGQNESAGKRKTENTRKGNKYLRSSLAESAKVCAKTKTFLGTKYHRIAARRGKNRATIAVAANILKIMFHLLTTRKPYTELGEDFQLNRKKEIEKTRAIKKLEKLGFKIEILDPPA</sequence>
<dbReference type="EMBL" id="CP063356">
    <property type="protein sequence ID" value="QOY37103.1"/>
    <property type="molecule type" value="Genomic_DNA"/>
</dbReference>
<dbReference type="GO" id="GO:0004803">
    <property type="term" value="F:transposase activity"/>
    <property type="evidence" value="ECO:0007669"/>
    <property type="project" value="InterPro"/>
</dbReference>
<dbReference type="KEGG" id="aia:AWH56_005530"/>
<dbReference type="GO" id="GO:0003677">
    <property type="term" value="F:DNA binding"/>
    <property type="evidence" value="ECO:0007669"/>
    <property type="project" value="InterPro"/>
</dbReference>
<dbReference type="Pfam" id="PF02371">
    <property type="entry name" value="Transposase_20"/>
    <property type="match status" value="1"/>
</dbReference>